<feature type="region of interest" description="Disordered" evidence="7">
    <location>
        <begin position="88"/>
        <end position="109"/>
    </location>
</feature>
<dbReference type="GO" id="GO:0035869">
    <property type="term" value="C:ciliary transition zone"/>
    <property type="evidence" value="ECO:0007669"/>
    <property type="project" value="TreeGrafter"/>
</dbReference>
<accession>A0A6A4VFZ7</accession>
<feature type="region of interest" description="Disordered" evidence="7">
    <location>
        <begin position="131"/>
        <end position="180"/>
    </location>
</feature>
<evidence type="ECO:0000256" key="2">
    <source>
        <dbReference type="ARBA" id="ARBA00006042"/>
    </source>
</evidence>
<comment type="caution">
    <text evidence="10">The sequence shown here is derived from an EMBL/GenBank/DDBJ whole genome shotgun (WGS) entry which is preliminary data.</text>
</comment>
<dbReference type="PANTHER" id="PTHR14240:SF1">
    <property type="entry name" value="PROTEIN FANTOM-RELATED"/>
    <property type="match status" value="1"/>
</dbReference>
<evidence type="ECO:0000256" key="7">
    <source>
        <dbReference type="SAM" id="MobiDB-lite"/>
    </source>
</evidence>
<protein>
    <submittedName>
        <fullName evidence="10">Protein fantom</fullName>
    </submittedName>
</protein>
<evidence type="ECO:0000313" key="11">
    <source>
        <dbReference type="Proteomes" id="UP000440578"/>
    </source>
</evidence>
<evidence type="ECO:0000256" key="4">
    <source>
        <dbReference type="ARBA" id="ARBA00023069"/>
    </source>
</evidence>
<reference evidence="10 11" key="1">
    <citation type="submission" date="2019-07" db="EMBL/GenBank/DDBJ databases">
        <title>Draft genome assembly of a fouling barnacle, Amphibalanus amphitrite (Darwin, 1854): The first reference genome for Thecostraca.</title>
        <authorList>
            <person name="Kim W."/>
        </authorList>
    </citation>
    <scope>NUCLEOTIDE SEQUENCE [LARGE SCALE GENOMIC DNA]</scope>
    <source>
        <strain evidence="10">SNU_AA5</strain>
        <tissue evidence="10">Soma without cirri and trophi</tissue>
    </source>
</reference>
<feature type="compositionally biased region" description="Low complexity" evidence="7">
    <location>
        <begin position="1129"/>
        <end position="1144"/>
    </location>
</feature>
<feature type="compositionally biased region" description="Basic and acidic residues" evidence="7">
    <location>
        <begin position="13"/>
        <end position="29"/>
    </location>
</feature>
<comment type="subcellular location">
    <subcellularLocation>
        <location evidence="1">Cell projection</location>
        <location evidence="1">Cilium</location>
    </subcellularLocation>
</comment>
<feature type="compositionally biased region" description="Pro residues" evidence="7">
    <location>
        <begin position="486"/>
        <end position="496"/>
    </location>
</feature>
<dbReference type="Pfam" id="PF11618">
    <property type="entry name" value="C2-C2_1"/>
    <property type="match status" value="1"/>
</dbReference>
<dbReference type="Proteomes" id="UP000440578">
    <property type="component" value="Unassembled WGS sequence"/>
</dbReference>
<keyword evidence="5" id="KW-0966">Cell projection</keyword>
<evidence type="ECO:0000259" key="9">
    <source>
        <dbReference type="Pfam" id="PF18111"/>
    </source>
</evidence>
<dbReference type="GO" id="GO:0005856">
    <property type="term" value="C:cytoskeleton"/>
    <property type="evidence" value="ECO:0007669"/>
    <property type="project" value="UniProtKB-ARBA"/>
</dbReference>
<feature type="compositionally biased region" description="Low complexity" evidence="7">
    <location>
        <begin position="898"/>
        <end position="911"/>
    </location>
</feature>
<organism evidence="10 11">
    <name type="scientific">Amphibalanus amphitrite</name>
    <name type="common">Striped barnacle</name>
    <name type="synonym">Balanus amphitrite</name>
    <dbReference type="NCBI Taxonomy" id="1232801"/>
    <lineage>
        <taxon>Eukaryota</taxon>
        <taxon>Metazoa</taxon>
        <taxon>Ecdysozoa</taxon>
        <taxon>Arthropoda</taxon>
        <taxon>Crustacea</taxon>
        <taxon>Multicrustacea</taxon>
        <taxon>Cirripedia</taxon>
        <taxon>Thoracica</taxon>
        <taxon>Thoracicalcarea</taxon>
        <taxon>Balanomorpha</taxon>
        <taxon>Balanoidea</taxon>
        <taxon>Balanidae</taxon>
        <taxon>Amphibalaninae</taxon>
        <taxon>Amphibalanus</taxon>
    </lineage>
</organism>
<comment type="similarity">
    <text evidence="2">Belongs to the RPGRIP1 family.</text>
</comment>
<feature type="domain" description="RPGRIP1 C-terminal" evidence="9">
    <location>
        <begin position="1158"/>
        <end position="1330"/>
    </location>
</feature>
<dbReference type="InterPro" id="IPR041091">
    <property type="entry name" value="RPGRIP1_C"/>
</dbReference>
<feature type="compositionally biased region" description="Basic and acidic residues" evidence="7">
    <location>
        <begin position="474"/>
        <end position="485"/>
    </location>
</feature>
<evidence type="ECO:0000256" key="3">
    <source>
        <dbReference type="ARBA" id="ARBA00023054"/>
    </source>
</evidence>
<dbReference type="EMBL" id="VIIS01001790">
    <property type="protein sequence ID" value="KAF0292854.1"/>
    <property type="molecule type" value="Genomic_DNA"/>
</dbReference>
<name>A0A6A4VFZ7_AMPAM</name>
<gene>
    <name evidence="10" type="primary">RPGRIP1L_1</name>
    <name evidence="10" type="ORF">FJT64_009227</name>
</gene>
<feature type="coiled-coil region" evidence="6">
    <location>
        <begin position="183"/>
        <end position="235"/>
    </location>
</feature>
<feature type="compositionally biased region" description="Low complexity" evidence="7">
    <location>
        <begin position="157"/>
        <end position="168"/>
    </location>
</feature>
<evidence type="ECO:0000256" key="1">
    <source>
        <dbReference type="ARBA" id="ARBA00004138"/>
    </source>
</evidence>
<feature type="region of interest" description="Disordered" evidence="7">
    <location>
        <begin position="450"/>
        <end position="500"/>
    </location>
</feature>
<feature type="compositionally biased region" description="Low complexity" evidence="7">
    <location>
        <begin position="953"/>
        <end position="963"/>
    </location>
</feature>
<dbReference type="InterPro" id="IPR021656">
    <property type="entry name" value="C2-C2_1"/>
</dbReference>
<keyword evidence="4" id="KW-0969">Cilium</keyword>
<dbReference type="InterPro" id="IPR035892">
    <property type="entry name" value="C2_domain_sf"/>
</dbReference>
<feature type="compositionally biased region" description="Gly residues" evidence="7">
    <location>
        <begin position="1031"/>
        <end position="1046"/>
    </location>
</feature>
<sequence length="1336" mass="146583">MDGDENDMIPVKDMSEKEKHTRGLYHDKDSSLVQERAGISKLSREELEDRHLRLLEENQILKKHCHKQEDKIKRLATKLLRLVQDRKKSGEAAGVQRDPETAELIQSQQDQIRQMERQITQLKDKLLVARQQVTTSQGSRPGRPLAPKADTLRRPSSRPSSKTSGSQRRQPAGSADQQLPPYAEQLLVEAREAAARLQQQSAALAQRNRELDETFSTLREQCNMYEQELEMLKEQSRVKDLEHEEELQTLRGQANQANRTKLAENVEMIKLQRELKQTTSRLTALQTHANSLEETLRTERPAYERASREMVELKRLYDEEQARVQQLQRDASAATLAKQKLEEVEMTLRDAQRENELLRAANEKLSEIGSDVGWQQREQHADVAQLRAQLSAAESSLRAEQARRRQLSDQLTAEQQRSWRLQAEARDLQTQLLRAMTMQPVPLPVPSRALTAELPAPPRPETRDKAVCTSPLPEPEREPQPEPEPRSSPPPAPPDTPTAELLSRIDTGEPLPRQLAALHCRYVETAQELEKARTLLDVQKQINAGQRQELALLSTRVKELGAERERAEAELRAALQARTGRVLQLETRLRELAYCAPGQPGPPRLAPLDASMQLEPGTCLLELHVERLALDVAGRARVGHEGVFLTWIFYNQDMHFTPVVHADRGGSELRFACSSLYKVLLDSALIHYLSQDLVTIEVQGTEGGSECHQLGSTTISCRELLEYPRNRLHGTAEVDGLGTLAYWFRCDGGALEHYLQTRGDGMERGLERNTEERGDSGAGNQTIMAGSPDICEPSAAVKQGKGPAAVSTPVRRRLAARADPALLAPPGGGGRRSKRPSPRVVTASDTEVTESEYSPERTPRGPPASRARSEADMGRVPPRPAARRQPAARGGGGGGGDASPPRRAAPAQSRGQQRRRESDSGPARPSEAEEAQRGPQQAPRPPPRSTGYATYTESSASEASSLEELGRPETPPRREQRGQDRAEREEKRGQDRAEREPQQQRQQPQPEKRQQKRPEKQQLTRGTTLKVGGSSDSGGSAGGPQSGGGSSLSSAADGPGAPDRSPLTAGRSPPSPDHPRPRRRERAGGSSPSSPGAWGGGGGSDSDRSQERTVVAAGGGMRVAADVHRRGSESSVTPSTGTGTDSDGVVLHRAAAETPSASEAVTITVHEVTLSPSAEVYRRGTSTATGTPGDRPRLFVEYRFLDVPPEQLESPHSLPLPEPGEPLVFNFRKVIPVAGRQLSARRRLLTSQLEPASATTDQNVMTFTVVAEPEDSEDEEAECADVGYAQLSLPEVLSSGRDLNQNRLPLRTADGQPAGHLSVSLQAQQALRAAASGQPE</sequence>
<dbReference type="GO" id="GO:1905515">
    <property type="term" value="P:non-motile cilium assembly"/>
    <property type="evidence" value="ECO:0007669"/>
    <property type="project" value="TreeGrafter"/>
</dbReference>
<feature type="compositionally biased region" description="Basic and acidic residues" evidence="7">
    <location>
        <begin position="964"/>
        <end position="998"/>
    </location>
</feature>
<evidence type="ECO:0000313" key="10">
    <source>
        <dbReference type="EMBL" id="KAF0292855.1"/>
    </source>
</evidence>
<dbReference type="Gene3D" id="2.60.40.150">
    <property type="entry name" value="C2 domain"/>
    <property type="match status" value="2"/>
</dbReference>
<feature type="region of interest" description="Disordered" evidence="7">
    <location>
        <begin position="762"/>
        <end position="1144"/>
    </location>
</feature>
<dbReference type="PANTHER" id="PTHR14240">
    <property type="entry name" value="RETINITIS PIGMENTOSA GTPASE REGULATOR-INTERACTING PROTEIN"/>
    <property type="match status" value="1"/>
</dbReference>
<evidence type="ECO:0000256" key="5">
    <source>
        <dbReference type="ARBA" id="ARBA00023273"/>
    </source>
</evidence>
<feature type="coiled-coil region" evidence="6">
    <location>
        <begin position="550"/>
        <end position="577"/>
    </location>
</feature>
<feature type="compositionally biased region" description="Basic and acidic residues" evidence="7">
    <location>
        <begin position="762"/>
        <end position="775"/>
    </location>
</feature>
<keyword evidence="3 6" id="KW-0175">Coiled coil</keyword>
<feature type="region of interest" description="Disordered" evidence="7">
    <location>
        <begin position="1"/>
        <end position="29"/>
    </location>
</feature>
<keyword evidence="11" id="KW-1185">Reference proteome</keyword>
<dbReference type="EMBL" id="VIIS01001790">
    <property type="protein sequence ID" value="KAF0292855.1"/>
    <property type="molecule type" value="Genomic_DNA"/>
</dbReference>
<dbReference type="OrthoDB" id="6381913at2759"/>
<dbReference type="Pfam" id="PF18111">
    <property type="entry name" value="RPGR1_C"/>
    <property type="match status" value="1"/>
</dbReference>
<evidence type="ECO:0000259" key="8">
    <source>
        <dbReference type="Pfam" id="PF11618"/>
    </source>
</evidence>
<feature type="compositionally biased region" description="Basic and acidic residues" evidence="7">
    <location>
        <begin position="1006"/>
        <end position="1018"/>
    </location>
</feature>
<dbReference type="SUPFAM" id="SSF49562">
    <property type="entry name" value="C2 domain (Calcium/lipid-binding domain, CaLB)"/>
    <property type="match status" value="1"/>
</dbReference>
<proteinExistence type="inferred from homology"/>
<dbReference type="InterPro" id="IPR031139">
    <property type="entry name" value="RPGRIP1_fam"/>
</dbReference>
<feature type="domain" description="RPGR-interacting protein 1 first C2" evidence="8">
    <location>
        <begin position="613"/>
        <end position="745"/>
    </location>
</feature>
<feature type="compositionally biased region" description="Low complexity" evidence="7">
    <location>
        <begin position="1047"/>
        <end position="1057"/>
    </location>
</feature>
<evidence type="ECO:0000256" key="6">
    <source>
        <dbReference type="SAM" id="Coils"/>
    </source>
</evidence>
<feature type="coiled-coil region" evidence="6">
    <location>
        <begin position="268"/>
        <end position="417"/>
    </location>
</feature>